<accession>A0ABR3LQP9</accession>
<sequence>MERKRICLILWPGRLQAVLITTGDSTAFQRLPANDSSHDVTLTSQNDSIETEQALVQLAAHPLKPCH</sequence>
<evidence type="ECO:0000313" key="3">
    <source>
        <dbReference type="Proteomes" id="UP001558613"/>
    </source>
</evidence>
<feature type="chain" id="PRO_5046578983" evidence="1">
    <location>
        <begin position="18"/>
        <end position="67"/>
    </location>
</feature>
<evidence type="ECO:0000256" key="1">
    <source>
        <dbReference type="SAM" id="SignalP"/>
    </source>
</evidence>
<organism evidence="2 3">
    <name type="scientific">Cirrhinus molitorella</name>
    <name type="common">mud carp</name>
    <dbReference type="NCBI Taxonomy" id="172907"/>
    <lineage>
        <taxon>Eukaryota</taxon>
        <taxon>Metazoa</taxon>
        <taxon>Chordata</taxon>
        <taxon>Craniata</taxon>
        <taxon>Vertebrata</taxon>
        <taxon>Euteleostomi</taxon>
        <taxon>Actinopterygii</taxon>
        <taxon>Neopterygii</taxon>
        <taxon>Teleostei</taxon>
        <taxon>Ostariophysi</taxon>
        <taxon>Cypriniformes</taxon>
        <taxon>Cyprinidae</taxon>
        <taxon>Labeoninae</taxon>
        <taxon>Labeonini</taxon>
        <taxon>Cirrhinus</taxon>
    </lineage>
</organism>
<evidence type="ECO:0000313" key="2">
    <source>
        <dbReference type="EMBL" id="KAL1255223.1"/>
    </source>
</evidence>
<gene>
    <name evidence="2" type="ORF">QQF64_013284</name>
</gene>
<protein>
    <submittedName>
        <fullName evidence="2">Uncharacterized protein</fullName>
    </submittedName>
</protein>
<name>A0ABR3LQP9_9TELE</name>
<comment type="caution">
    <text evidence="2">The sequence shown here is derived from an EMBL/GenBank/DDBJ whole genome shotgun (WGS) entry which is preliminary data.</text>
</comment>
<keyword evidence="1" id="KW-0732">Signal</keyword>
<proteinExistence type="predicted"/>
<dbReference type="Proteomes" id="UP001558613">
    <property type="component" value="Unassembled WGS sequence"/>
</dbReference>
<feature type="signal peptide" evidence="1">
    <location>
        <begin position="1"/>
        <end position="17"/>
    </location>
</feature>
<keyword evidence="3" id="KW-1185">Reference proteome</keyword>
<dbReference type="EMBL" id="JAYMGO010000019">
    <property type="protein sequence ID" value="KAL1255223.1"/>
    <property type="molecule type" value="Genomic_DNA"/>
</dbReference>
<reference evidence="2 3" key="1">
    <citation type="submission" date="2023-09" db="EMBL/GenBank/DDBJ databases">
        <authorList>
            <person name="Wang M."/>
        </authorList>
    </citation>
    <scope>NUCLEOTIDE SEQUENCE [LARGE SCALE GENOMIC DNA]</scope>
    <source>
        <strain evidence="2">GT-2023</strain>
        <tissue evidence="2">Liver</tissue>
    </source>
</reference>